<dbReference type="RefSeq" id="WP_345629173.1">
    <property type="nucleotide sequence ID" value="NZ_BAABJR010000005.1"/>
</dbReference>
<organism evidence="2 3">
    <name type="scientific">Streptomyces thinghirensis</name>
    <dbReference type="NCBI Taxonomy" id="551547"/>
    <lineage>
        <taxon>Bacteria</taxon>
        <taxon>Bacillati</taxon>
        <taxon>Actinomycetota</taxon>
        <taxon>Actinomycetes</taxon>
        <taxon>Kitasatosporales</taxon>
        <taxon>Streptomycetaceae</taxon>
        <taxon>Streptomyces</taxon>
    </lineage>
</organism>
<keyword evidence="1" id="KW-0812">Transmembrane</keyword>
<evidence type="ECO:0000313" key="3">
    <source>
        <dbReference type="Proteomes" id="UP001499878"/>
    </source>
</evidence>
<dbReference type="Proteomes" id="UP001499878">
    <property type="component" value="Unassembled WGS sequence"/>
</dbReference>
<name>A0ABP9T0X8_9ACTN</name>
<accession>A0ABP9T0X8</accession>
<comment type="caution">
    <text evidence="2">The sequence shown here is derived from an EMBL/GenBank/DDBJ whole genome shotgun (WGS) entry which is preliminary data.</text>
</comment>
<reference evidence="3" key="1">
    <citation type="journal article" date="2019" name="Int. J. Syst. Evol. Microbiol.">
        <title>The Global Catalogue of Microorganisms (GCM) 10K type strain sequencing project: providing services to taxonomists for standard genome sequencing and annotation.</title>
        <authorList>
            <consortium name="The Broad Institute Genomics Platform"/>
            <consortium name="The Broad Institute Genome Sequencing Center for Infectious Disease"/>
            <person name="Wu L."/>
            <person name="Ma J."/>
        </authorList>
    </citation>
    <scope>NUCLEOTIDE SEQUENCE [LARGE SCALE GENOMIC DNA]</scope>
    <source>
        <strain evidence="3">JCM 18306</strain>
    </source>
</reference>
<sequence length="159" mass="17093">MALTIEREQRTTLGHRQNFVGRSVSYGTVAWDYRGRTWVVERPEDGEPARRYSVKCLVCAKTLSYTVHSLAATRRRRARRWIAAFACLVAAFPLYGLIALDPGSVLVLSIGFGGGGLALATGGCLAFVAGGEAGLVGHGSAVPGYPKHKLFVSKAEGRR</sequence>
<protein>
    <submittedName>
        <fullName evidence="2">Uncharacterized protein</fullName>
    </submittedName>
</protein>
<feature type="transmembrane region" description="Helical" evidence="1">
    <location>
        <begin position="81"/>
        <end position="100"/>
    </location>
</feature>
<evidence type="ECO:0000313" key="2">
    <source>
        <dbReference type="EMBL" id="GAA5207377.1"/>
    </source>
</evidence>
<dbReference type="EMBL" id="BAABJR010000005">
    <property type="protein sequence ID" value="GAA5207377.1"/>
    <property type="molecule type" value="Genomic_DNA"/>
</dbReference>
<proteinExistence type="predicted"/>
<gene>
    <name evidence="2" type="ORF">GCM10023323_22650</name>
</gene>
<evidence type="ECO:0000256" key="1">
    <source>
        <dbReference type="SAM" id="Phobius"/>
    </source>
</evidence>
<keyword evidence="1" id="KW-0472">Membrane</keyword>
<keyword evidence="1" id="KW-1133">Transmembrane helix</keyword>
<feature type="transmembrane region" description="Helical" evidence="1">
    <location>
        <begin position="106"/>
        <end position="128"/>
    </location>
</feature>
<keyword evidence="3" id="KW-1185">Reference proteome</keyword>